<keyword evidence="3" id="KW-1185">Reference proteome</keyword>
<dbReference type="PANTHER" id="PTHR35505">
    <property type="entry name" value="OS01G0600300 PROTEIN"/>
    <property type="match status" value="1"/>
</dbReference>
<organism evidence="2 3">
    <name type="scientific">Dipteronia dyeriana</name>
    <dbReference type="NCBI Taxonomy" id="168575"/>
    <lineage>
        <taxon>Eukaryota</taxon>
        <taxon>Viridiplantae</taxon>
        <taxon>Streptophyta</taxon>
        <taxon>Embryophyta</taxon>
        <taxon>Tracheophyta</taxon>
        <taxon>Spermatophyta</taxon>
        <taxon>Magnoliopsida</taxon>
        <taxon>eudicotyledons</taxon>
        <taxon>Gunneridae</taxon>
        <taxon>Pentapetalae</taxon>
        <taxon>rosids</taxon>
        <taxon>malvids</taxon>
        <taxon>Sapindales</taxon>
        <taxon>Sapindaceae</taxon>
        <taxon>Hippocastanoideae</taxon>
        <taxon>Acereae</taxon>
        <taxon>Dipteronia</taxon>
    </lineage>
</organism>
<gene>
    <name evidence="2" type="ORF">Ddye_020617</name>
</gene>
<dbReference type="Proteomes" id="UP001280121">
    <property type="component" value="Unassembled WGS sequence"/>
</dbReference>
<dbReference type="AlphaFoldDB" id="A0AAD9WWW0"/>
<dbReference type="EMBL" id="JANJYI010000006">
    <property type="protein sequence ID" value="KAK2645422.1"/>
    <property type="molecule type" value="Genomic_DNA"/>
</dbReference>
<sequence length="545" mass="60596">MSLSVIESANLQKSNLLVGENYNITLTQSIHNLVAENCKETPNFTHFIDIFYELMQSKVDPPLESIWVYSALTFRSRNLTNDNPLDRLSAARDLFQLISACSGSCNTSKSIALLGPVVFEVYKVAVELKGRHLGSKREKKVFREIQSLVDVILGFISVCCCHTGNGKRNVSEVTDLNLIVSFKDLVSLWMEKSESFKSFLPLVTDEICREGSERVCDVNNLAGMVTVEMFLLKLCLSFGVGMAGVELEKELTSWAVSSITGFQNVSFFETLVTMLLETTLPVTSLLSSEHGVLLKKVLYDAIILVEYSFLNSESAVDLPVELMKSLAMTRLIVTHEAIELLMEDGDQKKAISYASTFSSSKLPSQIMKWITNQIGMDEKERSLVSSPKALLKWLLSLENQGIRAFDDKILKSRAKLAVHNSKTDYEYQSSKVKGNEASGDLLFYIDNKVEDEVEEDEEDEEMNESMSAAFVAAAHSMKLPKNGGRKRKEMGITGNKKKIKCPKHDLSDNHGCTGEGFSSVSNEDLSSEGEVDDPISDEDAEVVEQ</sequence>
<evidence type="ECO:0000313" key="2">
    <source>
        <dbReference type="EMBL" id="KAK2645422.1"/>
    </source>
</evidence>
<name>A0AAD9WWW0_9ROSI</name>
<reference evidence="2" key="1">
    <citation type="journal article" date="2023" name="Plant J.">
        <title>Genome sequences and population genomics provide insights into the demographic history, inbreeding, and mutation load of two 'living fossil' tree species of Dipteronia.</title>
        <authorList>
            <person name="Feng Y."/>
            <person name="Comes H.P."/>
            <person name="Chen J."/>
            <person name="Zhu S."/>
            <person name="Lu R."/>
            <person name="Zhang X."/>
            <person name="Li P."/>
            <person name="Qiu J."/>
            <person name="Olsen K.M."/>
            <person name="Qiu Y."/>
        </authorList>
    </citation>
    <scope>NUCLEOTIDE SEQUENCE</scope>
    <source>
        <strain evidence="2">KIB01</strain>
    </source>
</reference>
<evidence type="ECO:0000256" key="1">
    <source>
        <dbReference type="SAM" id="MobiDB-lite"/>
    </source>
</evidence>
<proteinExistence type="predicted"/>
<protein>
    <submittedName>
        <fullName evidence="2">Uncharacterized protein</fullName>
    </submittedName>
</protein>
<feature type="compositionally biased region" description="Acidic residues" evidence="1">
    <location>
        <begin position="525"/>
        <end position="545"/>
    </location>
</feature>
<comment type="caution">
    <text evidence="2">The sequence shown here is derived from an EMBL/GenBank/DDBJ whole genome shotgun (WGS) entry which is preliminary data.</text>
</comment>
<feature type="region of interest" description="Disordered" evidence="1">
    <location>
        <begin position="480"/>
        <end position="545"/>
    </location>
</feature>
<evidence type="ECO:0000313" key="3">
    <source>
        <dbReference type="Proteomes" id="UP001280121"/>
    </source>
</evidence>
<dbReference type="PANTHER" id="PTHR35505:SF5">
    <property type="entry name" value="SUBSTRATE CARRIER FAMILY PROTEIN"/>
    <property type="match status" value="1"/>
</dbReference>
<accession>A0AAD9WWW0</accession>